<gene>
    <name evidence="2" type="ORF">FHS29_006810</name>
</gene>
<organism evidence="2 3">
    <name type="scientific">Saccharothrix tamanrassetensis</name>
    <dbReference type="NCBI Taxonomy" id="1051531"/>
    <lineage>
        <taxon>Bacteria</taxon>
        <taxon>Bacillati</taxon>
        <taxon>Actinomycetota</taxon>
        <taxon>Actinomycetes</taxon>
        <taxon>Pseudonocardiales</taxon>
        <taxon>Pseudonocardiaceae</taxon>
        <taxon>Saccharothrix</taxon>
    </lineage>
</organism>
<protein>
    <submittedName>
        <fullName evidence="2">Uncharacterized protein</fullName>
    </submittedName>
</protein>
<evidence type="ECO:0000313" key="3">
    <source>
        <dbReference type="Proteomes" id="UP000547510"/>
    </source>
</evidence>
<proteinExistence type="predicted"/>
<dbReference type="RefSeq" id="WP_184698158.1">
    <property type="nucleotide sequence ID" value="NZ_JACHJN010000014.1"/>
</dbReference>
<feature type="region of interest" description="Disordered" evidence="1">
    <location>
        <begin position="110"/>
        <end position="131"/>
    </location>
</feature>
<accession>A0A841CVY9</accession>
<comment type="caution">
    <text evidence="2">The sequence shown here is derived from an EMBL/GenBank/DDBJ whole genome shotgun (WGS) entry which is preliminary data.</text>
</comment>
<keyword evidence="3" id="KW-1185">Reference proteome</keyword>
<sequence>MYRQVPAPAPRLRDGREVWMTPLGSQDEREPAEAIRRADLDPPCRRCQGAPITPAPPTCPTGLDHLCRRAGTGRVSGVARYGKPRTPAPAQVDAGRRRVVPITKPVRTVPERFPHNGFRRAAGTPRPGSRAVAGTWCAAGAEWADGEPLERSRAWTAHDAHPR</sequence>
<dbReference type="Proteomes" id="UP000547510">
    <property type="component" value="Unassembled WGS sequence"/>
</dbReference>
<reference evidence="2 3" key="1">
    <citation type="submission" date="2020-08" db="EMBL/GenBank/DDBJ databases">
        <title>Genomic Encyclopedia of Type Strains, Phase III (KMG-III): the genomes of soil and plant-associated and newly described type strains.</title>
        <authorList>
            <person name="Whitman W."/>
        </authorList>
    </citation>
    <scope>NUCLEOTIDE SEQUENCE [LARGE SCALE GENOMIC DNA]</scope>
    <source>
        <strain evidence="2 3">CECT 8640</strain>
    </source>
</reference>
<dbReference type="EMBL" id="JACHJN010000014">
    <property type="protein sequence ID" value="MBB5960187.1"/>
    <property type="molecule type" value="Genomic_DNA"/>
</dbReference>
<name>A0A841CVY9_9PSEU</name>
<evidence type="ECO:0000256" key="1">
    <source>
        <dbReference type="SAM" id="MobiDB-lite"/>
    </source>
</evidence>
<dbReference type="AlphaFoldDB" id="A0A841CVY9"/>
<evidence type="ECO:0000313" key="2">
    <source>
        <dbReference type="EMBL" id="MBB5960187.1"/>
    </source>
</evidence>